<evidence type="ECO:0000256" key="2">
    <source>
        <dbReference type="ARBA" id="ARBA00022737"/>
    </source>
</evidence>
<dbReference type="Pfam" id="PF07707">
    <property type="entry name" value="BACK"/>
    <property type="match status" value="1"/>
</dbReference>
<dbReference type="InterPro" id="IPR000210">
    <property type="entry name" value="BTB/POZ_dom"/>
</dbReference>
<dbReference type="Pfam" id="PF00651">
    <property type="entry name" value="BTB"/>
    <property type="match status" value="2"/>
</dbReference>
<dbReference type="Pfam" id="PF24681">
    <property type="entry name" value="Kelch_KLHDC2_KLHL20_DRC7"/>
    <property type="match status" value="1"/>
</dbReference>
<dbReference type="SMART" id="SM00875">
    <property type="entry name" value="BACK"/>
    <property type="match status" value="1"/>
</dbReference>
<keyword evidence="2" id="KW-0677">Repeat</keyword>
<dbReference type="Pfam" id="PF01344">
    <property type="entry name" value="Kelch_1"/>
    <property type="match status" value="2"/>
</dbReference>
<keyword evidence="5" id="KW-1185">Reference proteome</keyword>
<evidence type="ECO:0000313" key="4">
    <source>
        <dbReference type="EMBL" id="KAK0070091.1"/>
    </source>
</evidence>
<proteinExistence type="predicted"/>
<accession>A0AAD8CBU8</accession>
<dbReference type="Proteomes" id="UP001233172">
    <property type="component" value="Unassembled WGS sequence"/>
</dbReference>
<dbReference type="Gene3D" id="3.30.710.10">
    <property type="entry name" value="Potassium Channel Kv1.1, Chain A"/>
    <property type="match status" value="2"/>
</dbReference>
<dbReference type="Gene3D" id="2.120.10.80">
    <property type="entry name" value="Kelch-type beta propeller"/>
    <property type="match status" value="2"/>
</dbReference>
<evidence type="ECO:0000259" key="3">
    <source>
        <dbReference type="PROSITE" id="PS50097"/>
    </source>
</evidence>
<evidence type="ECO:0000313" key="5">
    <source>
        <dbReference type="Proteomes" id="UP001233172"/>
    </source>
</evidence>
<organism evidence="4 5">
    <name type="scientific">Biomphalaria pfeifferi</name>
    <name type="common">Bloodfluke planorb</name>
    <name type="synonym">Freshwater snail</name>
    <dbReference type="NCBI Taxonomy" id="112525"/>
    <lineage>
        <taxon>Eukaryota</taxon>
        <taxon>Metazoa</taxon>
        <taxon>Spiralia</taxon>
        <taxon>Lophotrochozoa</taxon>
        <taxon>Mollusca</taxon>
        <taxon>Gastropoda</taxon>
        <taxon>Heterobranchia</taxon>
        <taxon>Euthyneura</taxon>
        <taxon>Panpulmonata</taxon>
        <taxon>Hygrophila</taxon>
        <taxon>Lymnaeoidea</taxon>
        <taxon>Planorbidae</taxon>
        <taxon>Biomphalaria</taxon>
    </lineage>
</organism>
<evidence type="ECO:0000256" key="1">
    <source>
        <dbReference type="ARBA" id="ARBA00022441"/>
    </source>
</evidence>
<dbReference type="AlphaFoldDB" id="A0AAD8CBU8"/>
<dbReference type="Gene3D" id="1.25.40.420">
    <property type="match status" value="1"/>
</dbReference>
<name>A0AAD8CBU8_BIOPF</name>
<dbReference type="PANTHER" id="PTHR24412:SF172">
    <property type="entry name" value="KELCH-LIKE PROTEIN 10"/>
    <property type="match status" value="1"/>
</dbReference>
<comment type="caution">
    <text evidence="4">The sequence shown here is derived from an EMBL/GenBank/DDBJ whole genome shotgun (WGS) entry which is preliminary data.</text>
</comment>
<gene>
    <name evidence="4" type="ORF">Bpfe_000074</name>
</gene>
<sequence>MQRSRPKEKLYFGMRAHDEETGLWFPLKKDLNQTLKYLVKRKPTQLARNSLARPISDRTFFRDFTHLRRAGHFSDAIIKVDNVVFPVHRNILACCSPYFRALFTVLEGSVQSSQGHVETKGAPDQPLLIGQSIGSSAVQTYSPSVEGMDFNLNQTEFNWLTCRANGTISKSLTSMAITSSKHCEHRSPSDGTDLIPLAAQTSSSISEKMPLQTSDTHLDQSQSIKSSCCCYEVTITDVCPVIMNEIIEHAYGGKVVVSAHNVEQLLPAADRFQVMPLLKECCDFLASEISVGNCISIVKFASHFYHCDSLRQLGTQFLLDNFTAVFQTSPEFEKLTCKELCFILRADQLNAKHEELVLDAIIRWVIADTGEREKHISELVSCARVGLIMPDNMGEFVDSWLLSRDLNSDLNKVTLQVMESVLQLQKQQLAEVDSAMFSPRLPRDILFVIGGSNFGFPLNMVEAFDCRTWLWSIICPYDFAPRSYHGMVALDNEIYIIGGFSGQVYLSSCCKLKPDTLTWEDVTPMNTKRCYVGVTELQGYIYAVGGFDGQYRLNSAERFNKRNNQWSFISPMIQQRSDAGVAVLSDKLYVCGGFNGMECIRAVEMYDPSTDQWTPEPSMPRGRSGLGLVAYNGYLYAVGGFDGTDSTVRLSTLESYSPVSRQWTSLEPMPHPRSNLAVDVLEDVLYAIGGYSGDRTTSVVECYDFSTNTWYQSTRLSHNRSALGVCVVSALPNAAKLLRRDPTVVHPQNALREY</sequence>
<dbReference type="PROSITE" id="PS50097">
    <property type="entry name" value="BTB"/>
    <property type="match status" value="1"/>
</dbReference>
<dbReference type="PRINTS" id="PR00501">
    <property type="entry name" value="KELCHREPEAT"/>
</dbReference>
<feature type="domain" description="BTB" evidence="3">
    <location>
        <begin position="74"/>
        <end position="104"/>
    </location>
</feature>
<dbReference type="InterPro" id="IPR011333">
    <property type="entry name" value="SKP1/BTB/POZ_sf"/>
</dbReference>
<dbReference type="EMBL" id="JASAOG010000001">
    <property type="protein sequence ID" value="KAK0070091.1"/>
    <property type="molecule type" value="Genomic_DNA"/>
</dbReference>
<dbReference type="PANTHER" id="PTHR24412">
    <property type="entry name" value="KELCH PROTEIN"/>
    <property type="match status" value="1"/>
</dbReference>
<dbReference type="SUPFAM" id="SSF117281">
    <property type="entry name" value="Kelch motif"/>
    <property type="match status" value="1"/>
</dbReference>
<dbReference type="SMART" id="SM00612">
    <property type="entry name" value="Kelch"/>
    <property type="match status" value="6"/>
</dbReference>
<reference evidence="4" key="1">
    <citation type="journal article" date="2023" name="PLoS Negl. Trop. Dis.">
        <title>A genome sequence for Biomphalaria pfeifferi, the major vector snail for the human-infecting parasite Schistosoma mansoni.</title>
        <authorList>
            <person name="Bu L."/>
            <person name="Lu L."/>
            <person name="Laidemitt M.R."/>
            <person name="Zhang S.M."/>
            <person name="Mutuku M."/>
            <person name="Mkoji G."/>
            <person name="Steinauer M."/>
            <person name="Loker E.S."/>
        </authorList>
    </citation>
    <scope>NUCLEOTIDE SEQUENCE</scope>
    <source>
        <strain evidence="4">KasaAsao</strain>
    </source>
</reference>
<dbReference type="InterPro" id="IPR015915">
    <property type="entry name" value="Kelch-typ_b-propeller"/>
</dbReference>
<dbReference type="InterPro" id="IPR006652">
    <property type="entry name" value="Kelch_1"/>
</dbReference>
<dbReference type="SUPFAM" id="SSF54695">
    <property type="entry name" value="POZ domain"/>
    <property type="match status" value="1"/>
</dbReference>
<dbReference type="SMART" id="SM00225">
    <property type="entry name" value="BTB"/>
    <property type="match status" value="1"/>
</dbReference>
<keyword evidence="1" id="KW-0880">Kelch repeat</keyword>
<reference evidence="4" key="2">
    <citation type="submission" date="2023-04" db="EMBL/GenBank/DDBJ databases">
        <authorList>
            <person name="Bu L."/>
            <person name="Lu L."/>
            <person name="Laidemitt M.R."/>
            <person name="Zhang S.M."/>
            <person name="Mutuku M."/>
            <person name="Mkoji G."/>
            <person name="Steinauer M."/>
            <person name="Loker E.S."/>
        </authorList>
    </citation>
    <scope>NUCLEOTIDE SEQUENCE</scope>
    <source>
        <strain evidence="4">KasaAsao</strain>
        <tissue evidence="4">Whole Snail</tissue>
    </source>
</reference>
<protein>
    <submittedName>
        <fullName evidence="4">Kelch-like protein 31</fullName>
    </submittedName>
</protein>
<dbReference type="InterPro" id="IPR011705">
    <property type="entry name" value="BACK"/>
</dbReference>